<dbReference type="EC" id="1.1.1.22" evidence="3 7"/>
<feature type="binding site" evidence="10">
    <location>
        <position position="181"/>
    </location>
    <ligand>
        <name>NAD(+)</name>
        <dbReference type="ChEBI" id="CHEBI:57540"/>
    </ligand>
</feature>
<evidence type="ECO:0000256" key="2">
    <source>
        <dbReference type="ARBA" id="ARBA00006601"/>
    </source>
</evidence>
<feature type="binding site" evidence="9">
    <location>
        <begin position="354"/>
        <end position="355"/>
    </location>
    <ligand>
        <name>substrate</name>
    </ligand>
</feature>
<dbReference type="EMBL" id="KZ819296">
    <property type="protein sequence ID" value="PWN97084.1"/>
    <property type="molecule type" value="Genomic_DNA"/>
</dbReference>
<dbReference type="SUPFAM" id="SSF52413">
    <property type="entry name" value="UDP-glucose/GDP-mannose dehydrogenase C-terminal domain"/>
    <property type="match status" value="1"/>
</dbReference>
<dbReference type="FunFam" id="3.40.50.720:FF:000032">
    <property type="entry name" value="UDP-glucose 6-dehydrogenase"/>
    <property type="match status" value="1"/>
</dbReference>
<feature type="binding site" evidence="9">
    <location>
        <begin position="283"/>
        <end position="289"/>
    </location>
    <ligand>
        <name>substrate</name>
    </ligand>
</feature>
<dbReference type="SUPFAM" id="SSF48179">
    <property type="entry name" value="6-phosphogluconate dehydrogenase C-terminal domain-like"/>
    <property type="match status" value="1"/>
</dbReference>
<evidence type="ECO:0000256" key="3">
    <source>
        <dbReference type="ARBA" id="ARBA00012954"/>
    </source>
</evidence>
<dbReference type="SMART" id="SM00984">
    <property type="entry name" value="UDPG_MGDP_dh_C"/>
    <property type="match status" value="1"/>
</dbReference>
<dbReference type="GO" id="GO:0006065">
    <property type="term" value="P:UDP-glucuronate biosynthetic process"/>
    <property type="evidence" value="ECO:0007669"/>
    <property type="project" value="UniProtKB-UniPathway"/>
</dbReference>
<dbReference type="AlphaFoldDB" id="A0A316Z7N8"/>
<gene>
    <name evidence="12" type="ORF">FA09DRAFT_330726</name>
</gene>
<evidence type="ECO:0000256" key="6">
    <source>
        <dbReference type="ARBA" id="ARBA00047473"/>
    </source>
</evidence>
<dbReference type="GeneID" id="37270264"/>
<feature type="binding site" evidence="10">
    <location>
        <position position="49"/>
    </location>
    <ligand>
        <name>NAD(+)</name>
        <dbReference type="ChEBI" id="CHEBI:57540"/>
    </ligand>
</feature>
<organism evidence="12 13">
    <name type="scientific">Tilletiopsis washingtonensis</name>
    <dbReference type="NCBI Taxonomy" id="58919"/>
    <lineage>
        <taxon>Eukaryota</taxon>
        <taxon>Fungi</taxon>
        <taxon>Dikarya</taxon>
        <taxon>Basidiomycota</taxon>
        <taxon>Ustilaginomycotina</taxon>
        <taxon>Exobasidiomycetes</taxon>
        <taxon>Entylomatales</taxon>
        <taxon>Entylomatales incertae sedis</taxon>
        <taxon>Tilletiopsis</taxon>
    </lineage>
</organism>
<feature type="domain" description="UDP-glucose/GDP-mannose dehydrogenase C-terminal" evidence="11">
    <location>
        <begin position="348"/>
        <end position="464"/>
    </location>
</feature>
<feature type="binding site" evidence="10">
    <location>
        <begin position="146"/>
        <end position="147"/>
    </location>
    <ligand>
        <name>NAD(+)</name>
        <dbReference type="ChEBI" id="CHEBI:57540"/>
    </ligand>
</feature>
<keyword evidence="4 7" id="KW-0560">Oxidoreductase</keyword>
<comment type="catalytic activity">
    <reaction evidence="6 7">
        <text>UDP-alpha-D-glucose + 2 NAD(+) + H2O = UDP-alpha-D-glucuronate + 2 NADH + 3 H(+)</text>
        <dbReference type="Rhea" id="RHEA:23596"/>
        <dbReference type="ChEBI" id="CHEBI:15377"/>
        <dbReference type="ChEBI" id="CHEBI:15378"/>
        <dbReference type="ChEBI" id="CHEBI:57540"/>
        <dbReference type="ChEBI" id="CHEBI:57945"/>
        <dbReference type="ChEBI" id="CHEBI:58052"/>
        <dbReference type="ChEBI" id="CHEBI:58885"/>
        <dbReference type="EC" id="1.1.1.22"/>
    </reaction>
</comment>
<evidence type="ECO:0000313" key="12">
    <source>
        <dbReference type="EMBL" id="PWN97084.1"/>
    </source>
</evidence>
<feature type="binding site" evidence="10">
    <location>
        <begin position="292"/>
        <end position="295"/>
    </location>
    <ligand>
        <name>NAD(+)</name>
        <dbReference type="ChEBI" id="CHEBI:57540"/>
    </ligand>
</feature>
<keyword evidence="13" id="KW-1185">Reference proteome</keyword>
<comment type="pathway">
    <text evidence="1">Nucleotide-sugar biosynthesis; UDP-alpha-D-glucuronate biosynthesis; UDP-alpha-D-glucuronate from UDP-alpha-D-glucose: step 1/1.</text>
</comment>
<dbReference type="SUPFAM" id="SSF51735">
    <property type="entry name" value="NAD(P)-binding Rossmann-fold domains"/>
    <property type="match status" value="1"/>
</dbReference>
<evidence type="ECO:0000313" key="13">
    <source>
        <dbReference type="Proteomes" id="UP000245946"/>
    </source>
</evidence>
<feature type="active site" description="Nucleophile" evidence="8">
    <location>
        <position position="292"/>
    </location>
</feature>
<dbReference type="PANTHER" id="PTHR11374">
    <property type="entry name" value="UDP-GLUCOSE DEHYDROGENASE/UDP-MANNAC DEHYDROGENASE"/>
    <property type="match status" value="1"/>
</dbReference>
<feature type="binding site" evidence="9">
    <location>
        <begin position="236"/>
        <end position="240"/>
    </location>
    <ligand>
        <name>substrate</name>
    </ligand>
</feature>
<evidence type="ECO:0000256" key="7">
    <source>
        <dbReference type="PIRNR" id="PIRNR000124"/>
    </source>
</evidence>
<dbReference type="InterPro" id="IPR008927">
    <property type="entry name" value="6-PGluconate_DH-like_C_sf"/>
</dbReference>
<feature type="binding site" evidence="9">
    <location>
        <begin position="177"/>
        <end position="181"/>
    </location>
    <ligand>
        <name>substrate</name>
    </ligand>
</feature>
<dbReference type="OrthoDB" id="5059218at2759"/>
<dbReference type="NCBIfam" id="TIGR03026">
    <property type="entry name" value="NDP-sugDHase"/>
    <property type="match status" value="1"/>
</dbReference>
<name>A0A316Z7N8_9BASI</name>
<dbReference type="InterPro" id="IPR036220">
    <property type="entry name" value="UDP-Glc/GDP-Man_DH_C_sf"/>
</dbReference>
<feature type="binding site" evidence="10">
    <location>
        <position position="44"/>
    </location>
    <ligand>
        <name>NAD(+)</name>
        <dbReference type="ChEBI" id="CHEBI:57540"/>
    </ligand>
</feature>
<dbReference type="PANTHER" id="PTHR11374:SF3">
    <property type="entry name" value="UDP-GLUCOSE 6-DEHYDROGENASE"/>
    <property type="match status" value="1"/>
</dbReference>
<dbReference type="PIRSF" id="PIRSF500133">
    <property type="entry name" value="UDPglc_DH_euk"/>
    <property type="match status" value="1"/>
</dbReference>
<dbReference type="GO" id="GO:0051287">
    <property type="term" value="F:NAD binding"/>
    <property type="evidence" value="ECO:0007669"/>
    <property type="project" value="InterPro"/>
</dbReference>
<keyword evidence="5 7" id="KW-0520">NAD</keyword>
<evidence type="ECO:0000259" key="11">
    <source>
        <dbReference type="SMART" id="SM00984"/>
    </source>
</evidence>
<dbReference type="Pfam" id="PF03720">
    <property type="entry name" value="UDPG_MGDP_dh_C"/>
    <property type="match status" value="1"/>
</dbReference>
<reference evidence="12 13" key="1">
    <citation type="journal article" date="2018" name="Mol. Biol. Evol.">
        <title>Broad Genomic Sampling Reveals a Smut Pathogenic Ancestry of the Fungal Clade Ustilaginomycotina.</title>
        <authorList>
            <person name="Kijpornyongpan T."/>
            <person name="Mondo S.J."/>
            <person name="Barry K."/>
            <person name="Sandor L."/>
            <person name="Lee J."/>
            <person name="Lipzen A."/>
            <person name="Pangilinan J."/>
            <person name="LaButti K."/>
            <person name="Hainaut M."/>
            <person name="Henrissat B."/>
            <person name="Grigoriev I.V."/>
            <person name="Spatafora J.W."/>
            <person name="Aime M.C."/>
        </authorList>
    </citation>
    <scope>NUCLEOTIDE SEQUENCE [LARGE SCALE GENOMIC DNA]</scope>
    <source>
        <strain evidence="12 13">MCA 4186</strain>
    </source>
</reference>
<feature type="binding site" evidence="9">
    <location>
        <position position="276"/>
    </location>
    <ligand>
        <name>substrate</name>
    </ligand>
</feature>
<evidence type="ECO:0000256" key="4">
    <source>
        <dbReference type="ARBA" id="ARBA00023002"/>
    </source>
</evidence>
<dbReference type="InterPro" id="IPR017476">
    <property type="entry name" value="UDP-Glc/GDP-Man"/>
</dbReference>
<dbReference type="InterPro" id="IPR001732">
    <property type="entry name" value="UDP-Glc/GDP-Man_DH_N"/>
</dbReference>
<comment type="similarity">
    <text evidence="2 7">Belongs to the UDP-glucose/GDP-mannose dehydrogenase family.</text>
</comment>
<feature type="binding site" evidence="10">
    <location>
        <begin position="19"/>
        <end position="24"/>
    </location>
    <ligand>
        <name>NAD(+)</name>
        <dbReference type="ChEBI" id="CHEBI:57540"/>
    </ligand>
</feature>
<dbReference type="Gene3D" id="3.40.50.720">
    <property type="entry name" value="NAD(P)-binding Rossmann-like Domain"/>
    <property type="match status" value="2"/>
</dbReference>
<dbReference type="Gene3D" id="1.20.5.100">
    <property type="entry name" value="Cytochrome c1, transmembrane anchor, C-terminal"/>
    <property type="match status" value="1"/>
</dbReference>
<evidence type="ECO:0000256" key="9">
    <source>
        <dbReference type="PIRSR" id="PIRSR500133-2"/>
    </source>
</evidence>
<dbReference type="STRING" id="58919.A0A316Z7N8"/>
<dbReference type="GO" id="GO:0006024">
    <property type="term" value="P:glycosaminoglycan biosynthetic process"/>
    <property type="evidence" value="ECO:0007669"/>
    <property type="project" value="TreeGrafter"/>
</dbReference>
<evidence type="ECO:0000256" key="10">
    <source>
        <dbReference type="PIRSR" id="PIRSR500133-3"/>
    </source>
</evidence>
<dbReference type="Pfam" id="PF00984">
    <property type="entry name" value="UDPG_MGDP_dh"/>
    <property type="match status" value="1"/>
</dbReference>
<dbReference type="InterPro" id="IPR014026">
    <property type="entry name" value="UDP-Glc/GDP-Man_DH_dimer"/>
</dbReference>
<dbReference type="Proteomes" id="UP000245946">
    <property type="component" value="Unassembled WGS sequence"/>
</dbReference>
<dbReference type="GO" id="GO:0003979">
    <property type="term" value="F:UDP-glucose 6-dehydrogenase activity"/>
    <property type="evidence" value="ECO:0007669"/>
    <property type="project" value="UniProtKB-EC"/>
</dbReference>
<dbReference type="InterPro" id="IPR036291">
    <property type="entry name" value="NAD(P)-bd_dom_sf"/>
</dbReference>
<evidence type="ECO:0000256" key="8">
    <source>
        <dbReference type="PIRSR" id="PIRSR500133-1"/>
    </source>
</evidence>
<dbReference type="InterPro" id="IPR028356">
    <property type="entry name" value="UDPglc_DH_euk"/>
</dbReference>
<protein>
    <recommendedName>
        <fullName evidence="3 7">UDP-glucose 6-dehydrogenase</fullName>
        <ecNumber evidence="3 7">1.1.1.22</ecNumber>
    </recommendedName>
</protein>
<dbReference type="PIRSF" id="PIRSF000124">
    <property type="entry name" value="UDPglc_GDPman_dh"/>
    <property type="match status" value="1"/>
</dbReference>
<dbReference type="UniPathway" id="UPA00038">
    <property type="reaction ID" value="UER00491"/>
</dbReference>
<evidence type="ECO:0000256" key="1">
    <source>
        <dbReference type="ARBA" id="ARBA00004701"/>
    </source>
</evidence>
<dbReference type="Pfam" id="PF03721">
    <property type="entry name" value="UDPG_MGDP_dh_N"/>
    <property type="match status" value="1"/>
</dbReference>
<dbReference type="FunFam" id="3.40.50.720:FF:000193">
    <property type="entry name" value="UDP-glucose 6-dehydrogenase"/>
    <property type="match status" value="1"/>
</dbReference>
<feature type="binding site" evidence="9">
    <location>
        <position position="459"/>
    </location>
    <ligand>
        <name>substrate</name>
    </ligand>
</feature>
<accession>A0A316Z7N8</accession>
<evidence type="ECO:0000256" key="5">
    <source>
        <dbReference type="ARBA" id="ARBA00023027"/>
    </source>
</evidence>
<proteinExistence type="inferred from homology"/>
<sequence>MPTAISSAPQAIRRICCVGAGYVGGPTCTVIAQNCPDITVTIVDVNPVRIAAWNSAPDAEGRLSGLPVYEPGLAEIVLACRGKNLFFSTEIDKAIEEADLVFVSVNTPTKKSGVGAGFAADLHYVESSTRRIAAVATSSKIIVEKSTVPCRTAASMRTILESNSRPGVRFDILSNPEFLAEGTAIPDLQSPDRVLIGSLDTNEGREAAARLSAVYEHWVPKHKVYTTGLWSSELSKLAANALLAQRISSVNAMAAICEATGADVDEVAHACGLDGRIGPKFLKASVGFGGSCFQKDILNLVYLSESLSLPQVADYWRQVITMNEWSKSRFAQKVVQTLFNTITMKKVAVLGFAFKKNTGDTRESAAISLCRYFRQENALVTIYDPKVPEAQIWMDLTEPGVVDDSIEVRKQITLAPSAVAACVDAEAIVIATEWDEFKELDWASIYAGMKKPAFLFDGRGIVDAKLLRKIGFKVHSVGKGPEIVDPVWA</sequence>
<dbReference type="RefSeq" id="XP_025597363.1">
    <property type="nucleotide sequence ID" value="XM_025742720.1"/>
</dbReference>
<dbReference type="FunFam" id="1.20.5.100:FF:000001">
    <property type="entry name" value="UDP-glucose 6-dehydrogenase"/>
    <property type="match status" value="1"/>
</dbReference>
<dbReference type="GO" id="GO:0005634">
    <property type="term" value="C:nucleus"/>
    <property type="evidence" value="ECO:0007669"/>
    <property type="project" value="TreeGrafter"/>
</dbReference>
<feature type="binding site" evidence="10">
    <location>
        <position position="362"/>
    </location>
    <ligand>
        <name>NAD(+)</name>
        <dbReference type="ChEBI" id="CHEBI:57540"/>
    </ligand>
</feature>
<feature type="binding site" evidence="10">
    <location>
        <begin position="105"/>
        <end position="109"/>
    </location>
    <ligand>
        <name>NAD(+)</name>
        <dbReference type="ChEBI" id="CHEBI:57540"/>
    </ligand>
</feature>
<dbReference type="InterPro" id="IPR014027">
    <property type="entry name" value="UDP-Glc/GDP-Man_DH_C"/>
</dbReference>